<gene>
    <name evidence="2" type="primary">RSE1</name>
    <name evidence="2" type="ORF">MHBO_004680</name>
</gene>
<dbReference type="EMBL" id="JBDODL010004865">
    <property type="protein sequence ID" value="MES1923137.1"/>
    <property type="molecule type" value="Genomic_DNA"/>
</dbReference>
<evidence type="ECO:0000313" key="3">
    <source>
        <dbReference type="Proteomes" id="UP001439008"/>
    </source>
</evidence>
<comment type="caution">
    <text evidence="2">The sequence shown here is derived from an EMBL/GenBank/DDBJ whole genome shotgun (WGS) entry which is preliminary data.</text>
</comment>
<organism evidence="2 3">
    <name type="scientific">Bonamia ostreae</name>
    <dbReference type="NCBI Taxonomy" id="126728"/>
    <lineage>
        <taxon>Eukaryota</taxon>
        <taxon>Sar</taxon>
        <taxon>Rhizaria</taxon>
        <taxon>Endomyxa</taxon>
        <taxon>Ascetosporea</taxon>
        <taxon>Haplosporida</taxon>
        <taxon>Bonamia</taxon>
    </lineage>
</organism>
<protein>
    <submittedName>
        <fullName evidence="2">Pre-mRNA-splicing factor rse1</fullName>
    </submittedName>
</protein>
<evidence type="ECO:0000259" key="1">
    <source>
        <dbReference type="Pfam" id="PF10433"/>
    </source>
</evidence>
<accession>A0ABV2AUR6</accession>
<name>A0ABV2AUR6_9EUKA</name>
<dbReference type="Proteomes" id="UP001439008">
    <property type="component" value="Unassembled WGS sequence"/>
</dbReference>
<feature type="non-terminal residue" evidence="2">
    <location>
        <position position="190"/>
    </location>
</feature>
<dbReference type="Pfam" id="PF10433">
    <property type="entry name" value="Beta-prop_RSE1_1st"/>
    <property type="match status" value="1"/>
</dbReference>
<dbReference type="InterPro" id="IPR050358">
    <property type="entry name" value="RSE1/DDB1/CFT1"/>
</dbReference>
<dbReference type="InterPro" id="IPR015943">
    <property type="entry name" value="WD40/YVTN_repeat-like_dom_sf"/>
</dbReference>
<dbReference type="InterPro" id="IPR018846">
    <property type="entry name" value="Beta-prop_RSE1/DDB1/CPSF1_1st"/>
</dbReference>
<reference evidence="2 3" key="1">
    <citation type="journal article" date="2024" name="BMC Biol.">
        <title>Comparative genomics of Ascetosporea gives new insight into the evolutionary basis for animal parasitism in Rhizaria.</title>
        <authorList>
            <person name="Hiltunen Thoren M."/>
            <person name="Onut-Brannstrom I."/>
            <person name="Alfjorden A."/>
            <person name="Peckova H."/>
            <person name="Swords F."/>
            <person name="Hooper C."/>
            <person name="Holzer A.S."/>
            <person name="Bass D."/>
            <person name="Burki F."/>
        </authorList>
    </citation>
    <scope>NUCLEOTIDE SEQUENCE [LARGE SCALE GENOMIC DNA]</scope>
    <source>
        <strain evidence="2">20-A016</strain>
    </source>
</reference>
<evidence type="ECO:0000313" key="2">
    <source>
        <dbReference type="EMBL" id="MES1923137.1"/>
    </source>
</evidence>
<proteinExistence type="predicted"/>
<keyword evidence="3" id="KW-1185">Reference proteome</keyword>
<sequence>GTDRDFIALGSDSGNMVILKFKSDKNGFEVVQNEVYGKTGCRRAVPGQYLAKDPKGRAIMIAATEKQKLVYILDRDTNENLIISSPLEAHKSSTICFGVVGLDVEYENPLFASLEIVFSALEDLDIKPEERVAQKVVTFYELDLGLNTVTRKQLIEVDPNANMLTAVPGGEEGPGGCLVFSFNWVVYISE</sequence>
<feature type="domain" description="RSE1/DDB1/CPSF1 first beta-propeller" evidence="1">
    <location>
        <begin position="3"/>
        <end position="188"/>
    </location>
</feature>
<dbReference type="PANTHER" id="PTHR10644">
    <property type="entry name" value="DNA REPAIR/RNA PROCESSING CPSF FAMILY"/>
    <property type="match status" value="1"/>
</dbReference>
<dbReference type="Gene3D" id="2.130.10.10">
    <property type="entry name" value="YVTN repeat-like/Quinoprotein amine dehydrogenase"/>
    <property type="match status" value="1"/>
</dbReference>
<feature type="non-terminal residue" evidence="2">
    <location>
        <position position="1"/>
    </location>
</feature>